<dbReference type="EMBL" id="JAXAFO010000081">
    <property type="protein sequence ID" value="MDX6851565.1"/>
    <property type="molecule type" value="Genomic_DNA"/>
</dbReference>
<keyword evidence="3" id="KW-1185">Reference proteome</keyword>
<reference evidence="2 3" key="1">
    <citation type="submission" date="2023-11" db="EMBL/GenBank/DDBJ databases">
        <title>Gilvimarinus fulvus sp. nov., isolated from the surface of Kelp.</title>
        <authorList>
            <person name="Sun Y.Y."/>
            <person name="Gong Y."/>
            <person name="Du Z.J."/>
        </authorList>
    </citation>
    <scope>NUCLEOTIDE SEQUENCE [LARGE SCALE GENOMIC DNA]</scope>
    <source>
        <strain evidence="2 3">SDUM040013</strain>
    </source>
</reference>
<evidence type="ECO:0000256" key="1">
    <source>
        <dbReference type="SAM" id="Phobius"/>
    </source>
</evidence>
<feature type="transmembrane region" description="Helical" evidence="1">
    <location>
        <begin position="6"/>
        <end position="21"/>
    </location>
</feature>
<keyword evidence="1" id="KW-1133">Transmembrane helix</keyword>
<protein>
    <submittedName>
        <fullName evidence="2">DUF4034 domain-containing protein</fullName>
    </submittedName>
</protein>
<accession>A0ABU4S331</accession>
<evidence type="ECO:0000313" key="2">
    <source>
        <dbReference type="EMBL" id="MDX6851565.1"/>
    </source>
</evidence>
<feature type="transmembrane region" description="Helical" evidence="1">
    <location>
        <begin position="52"/>
        <end position="72"/>
    </location>
</feature>
<name>A0ABU4S331_9GAMM</name>
<keyword evidence="1" id="KW-0812">Transmembrane</keyword>
<comment type="caution">
    <text evidence="2">The sequence shown here is derived from an EMBL/GenBank/DDBJ whole genome shotgun (WGS) entry which is preliminary data.</text>
</comment>
<keyword evidence="1" id="KW-0472">Membrane</keyword>
<evidence type="ECO:0000313" key="3">
    <source>
        <dbReference type="Proteomes" id="UP001273505"/>
    </source>
</evidence>
<gene>
    <name evidence="2" type="ORF">SCD92_19540</name>
</gene>
<proteinExistence type="predicted"/>
<dbReference type="Proteomes" id="UP001273505">
    <property type="component" value="Unassembled WGS sequence"/>
</dbReference>
<organism evidence="2 3">
    <name type="scientific">Gilvimarinus gilvus</name>
    <dbReference type="NCBI Taxonomy" id="3058038"/>
    <lineage>
        <taxon>Bacteria</taxon>
        <taxon>Pseudomonadati</taxon>
        <taxon>Pseudomonadota</taxon>
        <taxon>Gammaproteobacteria</taxon>
        <taxon>Cellvibrionales</taxon>
        <taxon>Cellvibrionaceae</taxon>
        <taxon>Gilvimarinus</taxon>
    </lineage>
</organism>
<dbReference type="RefSeq" id="WP_302723799.1">
    <property type="nucleotide sequence ID" value="NZ_JAULRU010000704.1"/>
</dbReference>
<sequence length="237" mass="26808">MNIPVDIAVYLVVMAALYFYTDKRDSNGFLWVVVYVVIHSVIHEVLGYDLIVSAVAIGVGLILTLEITRYYRDDPFSTPSLIRFLHRILSATNYLLLYIGVKPKTSFYSDKNSESFTKLLSHLSNEKWDSAEALLKAMSADQRHRVIDTLVDETGRSEYFDKWTLNKPGSAFAALTSGYQYVHWAWEARGSGTADTVTNDGIEKFLVRLSLARQAFLESIELDNDLVIPPEISRGQK</sequence>